<organism evidence="2 3">
    <name type="scientific">Pontibacter toksunensis</name>
    <dbReference type="NCBI Taxonomy" id="1332631"/>
    <lineage>
        <taxon>Bacteria</taxon>
        <taxon>Pseudomonadati</taxon>
        <taxon>Bacteroidota</taxon>
        <taxon>Cytophagia</taxon>
        <taxon>Cytophagales</taxon>
        <taxon>Hymenobacteraceae</taxon>
        <taxon>Pontibacter</taxon>
    </lineage>
</organism>
<name>A0ABW6BW76_9BACT</name>
<feature type="chain" id="PRO_5045380223" evidence="1">
    <location>
        <begin position="21"/>
        <end position="127"/>
    </location>
</feature>
<evidence type="ECO:0000313" key="2">
    <source>
        <dbReference type="EMBL" id="MFD3001570.1"/>
    </source>
</evidence>
<evidence type="ECO:0000256" key="1">
    <source>
        <dbReference type="SAM" id="SignalP"/>
    </source>
</evidence>
<keyword evidence="3" id="KW-1185">Reference proteome</keyword>
<dbReference type="Proteomes" id="UP001597641">
    <property type="component" value="Unassembled WGS sequence"/>
</dbReference>
<evidence type="ECO:0000313" key="3">
    <source>
        <dbReference type="Proteomes" id="UP001597641"/>
    </source>
</evidence>
<sequence length="127" mass="14356">MKKVLLPVLFALFFAAPTFAQVKTSSISPEIEKKCTRITQVMAQELRLTEMGYIQLKAINCERIVKTEALQAAYGNNERVLREKMEEVESAYEKGIAAILTAKQLEAYAEFREESSQTVFVASTEKK</sequence>
<accession>A0ABW6BW76</accession>
<dbReference type="RefSeq" id="WP_377485800.1">
    <property type="nucleotide sequence ID" value="NZ_JBHUOX010000010.1"/>
</dbReference>
<comment type="caution">
    <text evidence="2">The sequence shown here is derived from an EMBL/GenBank/DDBJ whole genome shotgun (WGS) entry which is preliminary data.</text>
</comment>
<reference evidence="3" key="1">
    <citation type="journal article" date="2019" name="Int. J. Syst. Evol. Microbiol.">
        <title>The Global Catalogue of Microorganisms (GCM) 10K type strain sequencing project: providing services to taxonomists for standard genome sequencing and annotation.</title>
        <authorList>
            <consortium name="The Broad Institute Genomics Platform"/>
            <consortium name="The Broad Institute Genome Sequencing Center for Infectious Disease"/>
            <person name="Wu L."/>
            <person name="Ma J."/>
        </authorList>
    </citation>
    <scope>NUCLEOTIDE SEQUENCE [LARGE SCALE GENOMIC DNA]</scope>
    <source>
        <strain evidence="3">KCTC 23984</strain>
    </source>
</reference>
<dbReference type="EMBL" id="JBHUOX010000010">
    <property type="protein sequence ID" value="MFD3001570.1"/>
    <property type="molecule type" value="Genomic_DNA"/>
</dbReference>
<keyword evidence="1" id="KW-0732">Signal</keyword>
<protein>
    <submittedName>
        <fullName evidence="2">Uncharacterized protein</fullName>
    </submittedName>
</protein>
<proteinExistence type="predicted"/>
<feature type="signal peptide" evidence="1">
    <location>
        <begin position="1"/>
        <end position="20"/>
    </location>
</feature>
<gene>
    <name evidence="2" type="ORF">ACFS7Z_14460</name>
</gene>